<feature type="region of interest" description="Disordered" evidence="1">
    <location>
        <begin position="1"/>
        <end position="75"/>
    </location>
</feature>
<dbReference type="Pfam" id="PF24530">
    <property type="entry name" value="DUF7597"/>
    <property type="match status" value="1"/>
</dbReference>
<comment type="caution">
    <text evidence="4">The sequence shown here is derived from an EMBL/GenBank/DDBJ whole genome shotgun (WGS) entry which is preliminary data.</text>
</comment>
<dbReference type="EMBL" id="BQKI01000093">
    <property type="protein sequence ID" value="GJN37104.1"/>
    <property type="molecule type" value="Genomic_DNA"/>
</dbReference>
<dbReference type="PANTHER" id="PTHR33075">
    <property type="entry name" value="OS02G0499800 PROTEIN"/>
    <property type="match status" value="1"/>
</dbReference>
<evidence type="ECO:0000259" key="3">
    <source>
        <dbReference type="Pfam" id="PF24530"/>
    </source>
</evidence>
<dbReference type="Proteomes" id="UP001054889">
    <property type="component" value="Unassembled WGS sequence"/>
</dbReference>
<evidence type="ECO:0000256" key="1">
    <source>
        <dbReference type="SAM" id="MobiDB-lite"/>
    </source>
</evidence>
<feature type="domain" description="DNA2/NAM7 helicase-like C-terminal" evidence="2">
    <location>
        <begin position="179"/>
        <end position="262"/>
    </location>
</feature>
<accession>A0AAV5FN10</accession>
<dbReference type="AlphaFoldDB" id="A0AAV5FN10"/>
<dbReference type="PANTHER" id="PTHR33075:SF10">
    <property type="entry name" value="DUF4283 DOMAIN-CONTAINING PROTEIN"/>
    <property type="match status" value="1"/>
</dbReference>
<feature type="domain" description="DUF7597" evidence="3">
    <location>
        <begin position="328"/>
        <end position="370"/>
    </location>
</feature>
<dbReference type="Pfam" id="PF13087">
    <property type="entry name" value="AAA_12"/>
    <property type="match status" value="1"/>
</dbReference>
<proteinExistence type="predicted"/>
<reference evidence="4" key="1">
    <citation type="journal article" date="2018" name="DNA Res.">
        <title>Multiple hybrid de novo genome assembly of finger millet, an orphan allotetraploid crop.</title>
        <authorList>
            <person name="Hatakeyama M."/>
            <person name="Aluri S."/>
            <person name="Balachadran M.T."/>
            <person name="Sivarajan S.R."/>
            <person name="Patrignani A."/>
            <person name="Gruter S."/>
            <person name="Poveda L."/>
            <person name="Shimizu-Inatsugi R."/>
            <person name="Baeten J."/>
            <person name="Francoijs K.J."/>
            <person name="Nataraja K.N."/>
            <person name="Reddy Y.A.N."/>
            <person name="Phadnis S."/>
            <person name="Ravikumar R.L."/>
            <person name="Schlapbach R."/>
            <person name="Sreeman S.M."/>
            <person name="Shimizu K.K."/>
        </authorList>
    </citation>
    <scope>NUCLEOTIDE SEQUENCE</scope>
</reference>
<protein>
    <submittedName>
        <fullName evidence="4">Uncharacterized protein</fullName>
    </submittedName>
</protein>
<dbReference type="InterPro" id="IPR056018">
    <property type="entry name" value="DUF7597"/>
</dbReference>
<evidence type="ECO:0000313" key="5">
    <source>
        <dbReference type="Proteomes" id="UP001054889"/>
    </source>
</evidence>
<name>A0AAV5FN10_ELECO</name>
<evidence type="ECO:0000313" key="4">
    <source>
        <dbReference type="EMBL" id="GJN37104.1"/>
    </source>
</evidence>
<feature type="compositionally biased region" description="Basic and acidic residues" evidence="1">
    <location>
        <begin position="19"/>
        <end position="31"/>
    </location>
</feature>
<reference evidence="4" key="2">
    <citation type="submission" date="2021-12" db="EMBL/GenBank/DDBJ databases">
        <title>Resequencing data analysis of finger millet.</title>
        <authorList>
            <person name="Hatakeyama M."/>
            <person name="Aluri S."/>
            <person name="Balachadran M.T."/>
            <person name="Sivarajan S.R."/>
            <person name="Poveda L."/>
            <person name="Shimizu-Inatsugi R."/>
            <person name="Schlapbach R."/>
            <person name="Sreeman S.M."/>
            <person name="Shimizu K.K."/>
        </authorList>
    </citation>
    <scope>NUCLEOTIDE SEQUENCE</scope>
</reference>
<sequence length="424" mass="46165">MGRNRRRRAEQPVTAEGGIELRAKSGGDEGRSAAGQPPAEADGHLQGASGTCGGGDATEEDDGRPRAVATASQEDGHLVFEGGAGLPRAAFTAAAEGHDDSDVIDGQLRAVEIAGEKEGSFAIGSAGRGAPRDCNGDQVLEAWKNGNFLLEAVLKWKVGDISNADLYRHKVCQKTGSASSLFERLINLPSENNVLTKQYTMDPEISKFVLEHFYKSKVEDGCTIKSHEYNKKLVPYAFIDIMSEDKLRAKPRAFVENAAAVILLKKLSAGLENVDGKLNVASSLQATAMAKVGPGNLLELEEDHQLAELVNGWNFQQGKEFQAEVLSRIGIFQLRDACQRDTLVVMGPHVINGHEFRFVRHDEAPMNHRRVVYTRKSWIMLLGYLLDLKENAIIKQVVAPFAQAFHWNSEDPSLARLAASCASC</sequence>
<organism evidence="4 5">
    <name type="scientific">Eleusine coracana subsp. coracana</name>
    <dbReference type="NCBI Taxonomy" id="191504"/>
    <lineage>
        <taxon>Eukaryota</taxon>
        <taxon>Viridiplantae</taxon>
        <taxon>Streptophyta</taxon>
        <taxon>Embryophyta</taxon>
        <taxon>Tracheophyta</taxon>
        <taxon>Spermatophyta</taxon>
        <taxon>Magnoliopsida</taxon>
        <taxon>Liliopsida</taxon>
        <taxon>Poales</taxon>
        <taxon>Poaceae</taxon>
        <taxon>PACMAD clade</taxon>
        <taxon>Chloridoideae</taxon>
        <taxon>Cynodonteae</taxon>
        <taxon>Eleusininae</taxon>
        <taxon>Eleusine</taxon>
    </lineage>
</organism>
<keyword evidence="5" id="KW-1185">Reference proteome</keyword>
<gene>
    <name evidence="4" type="primary">gb26028</name>
    <name evidence="4" type="ORF">PR202_gb26028</name>
</gene>
<evidence type="ECO:0000259" key="2">
    <source>
        <dbReference type="Pfam" id="PF13087"/>
    </source>
</evidence>
<dbReference type="InterPro" id="IPR041679">
    <property type="entry name" value="DNA2/NAM7-like_C"/>
</dbReference>